<dbReference type="OrthoDB" id="2364593at2"/>
<proteinExistence type="predicted"/>
<keyword evidence="2" id="KW-1185">Reference proteome</keyword>
<evidence type="ECO:0000313" key="2">
    <source>
        <dbReference type="Proteomes" id="UP000030408"/>
    </source>
</evidence>
<sequence>MRRLKKRQLKHTTFDNVVIFPGTVEKLIARAHEYVENYQYDLANDSFEEALQYTEGDEVTLSVYAYSLYETKSFEKAKEVCEQLLSIGPTMYLEVMELYLTICMQLKQYKQVETIIASLLEEGAIPQEQIDKFERLKDINANIADNAKKQEDIAMSVNEIDEELFQLERFMSLSPNKQLTLVHELTTLNIRPIMQHLKAIIENAKTHPFIKSIVLILLVEQQVDVNIKVSKFDQEKYVNPSVMELPTKMPQFIAVSKMIIDKLEKEPSTLEMVEYLLSKHAIVTYPFEWLHYETEDVALGYIDLVRTMFGGVQEMDYELVEFLQILEKLTELQEV</sequence>
<dbReference type="InterPro" id="IPR011990">
    <property type="entry name" value="TPR-like_helical_dom_sf"/>
</dbReference>
<dbReference type="eggNOG" id="COG0457">
    <property type="taxonomic scope" value="Bacteria"/>
</dbReference>
<evidence type="ECO:0000313" key="1">
    <source>
        <dbReference type="EMBL" id="KGR74413.1"/>
    </source>
</evidence>
<accession>A0A0A3HVS8</accession>
<comment type="caution">
    <text evidence="1">The sequence shown here is derived from an EMBL/GenBank/DDBJ whole genome shotgun (WGS) entry which is preliminary data.</text>
</comment>
<dbReference type="AlphaFoldDB" id="A0A0A3HVS8"/>
<dbReference type="RefSeq" id="WP_036201702.1">
    <property type="nucleotide sequence ID" value="NZ_AVCY01000002.1"/>
</dbReference>
<dbReference type="SUPFAM" id="SSF116965">
    <property type="entry name" value="Hypothetical protein MPN330"/>
    <property type="match status" value="1"/>
</dbReference>
<reference evidence="1 2" key="1">
    <citation type="submission" date="2014-02" db="EMBL/GenBank/DDBJ databases">
        <title>Draft genome sequence of Lysinibacillus sinduriensis JCM 15800.</title>
        <authorList>
            <person name="Zhang F."/>
            <person name="Wang G."/>
            <person name="Zhang L."/>
        </authorList>
    </citation>
    <scope>NUCLEOTIDE SEQUENCE [LARGE SCALE GENOMIC DNA]</scope>
    <source>
        <strain evidence="1 2">JCM 15800</strain>
    </source>
</reference>
<gene>
    <name evidence="1" type="ORF">CD33_15040</name>
</gene>
<dbReference type="Gene3D" id="1.25.40.10">
    <property type="entry name" value="Tetratricopeptide repeat domain"/>
    <property type="match status" value="1"/>
</dbReference>
<dbReference type="STRING" id="1384057.CD33_15040"/>
<protein>
    <submittedName>
        <fullName evidence="1">Uncharacterized protein</fullName>
    </submittedName>
</protein>
<dbReference type="Proteomes" id="UP000030408">
    <property type="component" value="Unassembled WGS sequence"/>
</dbReference>
<dbReference type="EMBL" id="JPVO01000054">
    <property type="protein sequence ID" value="KGR74413.1"/>
    <property type="molecule type" value="Genomic_DNA"/>
</dbReference>
<dbReference type="SUPFAM" id="SSF48452">
    <property type="entry name" value="TPR-like"/>
    <property type="match status" value="1"/>
</dbReference>
<organism evidence="1 2">
    <name type="scientific">Ureibacillus sinduriensis BLB-1 = JCM 15800</name>
    <dbReference type="NCBI Taxonomy" id="1384057"/>
    <lineage>
        <taxon>Bacteria</taxon>
        <taxon>Bacillati</taxon>
        <taxon>Bacillota</taxon>
        <taxon>Bacilli</taxon>
        <taxon>Bacillales</taxon>
        <taxon>Caryophanaceae</taxon>
        <taxon>Ureibacillus</taxon>
    </lineage>
</organism>
<name>A0A0A3HVS8_9BACL</name>